<evidence type="ECO:0000256" key="3">
    <source>
        <dbReference type="ARBA" id="ARBA00023125"/>
    </source>
</evidence>
<dbReference type="EMBL" id="JAAVJI010000001">
    <property type="protein sequence ID" value="NJO99571.1"/>
    <property type="molecule type" value="Genomic_DNA"/>
</dbReference>
<keyword evidence="7" id="KW-1185">Reference proteome</keyword>
<reference evidence="6 7" key="1">
    <citation type="submission" date="2020-03" db="EMBL/GenBank/DDBJ databases">
        <authorList>
            <person name="Wang L."/>
            <person name="He N."/>
            <person name="Li Y."/>
            <person name="Fang Y."/>
            <person name="Zhang F."/>
        </authorList>
    </citation>
    <scope>NUCLEOTIDE SEQUENCE [LARGE SCALE GENOMIC DNA]</scope>
    <source>
        <strain evidence="7">hsmgli-8</strain>
    </source>
</reference>
<sequence>MADVGFNQLCNWLRFRHLVLIATLARTQNMHTTAQEMNISQPAVSKMLREVEKLLGFALFQRLPRHMPPTDLGSQVARYAQIALNDAQHFVGQINHLRQGGHGLLKIGTIFAPTALALPAAIVKVKQQWPLLTLDILEGTSANLLERLEHKQLDLVIARFTLDQHRKLFDFQALAPEPLCLVTGSQHPLAGAHDVPLEELGSWPWIVYPAGTPMRARLEQAFAEAGMQTPGNTVETSSMQTTLQLLQTAPMVAMLGESMVAPDIQAGRLTRLALPFPFVLADYGIITRRNETPGWSAQAFMDALSNNIETPETAPQVGR</sequence>
<name>A0ABX0YBA7_9PSED</name>
<evidence type="ECO:0000313" key="6">
    <source>
        <dbReference type="EMBL" id="NJO99571.1"/>
    </source>
</evidence>
<protein>
    <submittedName>
        <fullName evidence="6">LysR family transcriptional regulator</fullName>
    </submittedName>
</protein>
<dbReference type="Pfam" id="PF00126">
    <property type="entry name" value="HTH_1"/>
    <property type="match status" value="1"/>
</dbReference>
<evidence type="ECO:0000256" key="2">
    <source>
        <dbReference type="ARBA" id="ARBA00023015"/>
    </source>
</evidence>
<dbReference type="Gene3D" id="3.40.190.290">
    <property type="match status" value="1"/>
</dbReference>
<gene>
    <name evidence="6" type="ORF">HBH25_01645</name>
</gene>
<dbReference type="InterPro" id="IPR036388">
    <property type="entry name" value="WH-like_DNA-bd_sf"/>
</dbReference>
<dbReference type="Proteomes" id="UP000746535">
    <property type="component" value="Unassembled WGS sequence"/>
</dbReference>
<dbReference type="InterPro" id="IPR005119">
    <property type="entry name" value="LysR_subst-bd"/>
</dbReference>
<dbReference type="Gene3D" id="1.10.10.10">
    <property type="entry name" value="Winged helix-like DNA-binding domain superfamily/Winged helix DNA-binding domain"/>
    <property type="match status" value="1"/>
</dbReference>
<accession>A0ABX0YBA7</accession>
<dbReference type="Pfam" id="PF03466">
    <property type="entry name" value="LysR_substrate"/>
    <property type="match status" value="1"/>
</dbReference>
<dbReference type="InterPro" id="IPR050950">
    <property type="entry name" value="HTH-type_LysR_regulators"/>
</dbReference>
<keyword evidence="4" id="KW-0804">Transcription</keyword>
<dbReference type="InterPro" id="IPR000847">
    <property type="entry name" value="LysR_HTH_N"/>
</dbReference>
<comment type="similarity">
    <text evidence="1">Belongs to the LysR transcriptional regulatory family.</text>
</comment>
<evidence type="ECO:0000256" key="1">
    <source>
        <dbReference type="ARBA" id="ARBA00009437"/>
    </source>
</evidence>
<keyword evidence="3" id="KW-0238">DNA-binding</keyword>
<keyword evidence="2" id="KW-0805">Transcription regulation</keyword>
<comment type="caution">
    <text evidence="6">The sequence shown here is derived from an EMBL/GenBank/DDBJ whole genome shotgun (WGS) entry which is preliminary data.</text>
</comment>
<dbReference type="InterPro" id="IPR036390">
    <property type="entry name" value="WH_DNA-bd_sf"/>
</dbReference>
<dbReference type="RefSeq" id="WP_168080847.1">
    <property type="nucleotide sequence ID" value="NZ_JAAVJI010000001.1"/>
</dbReference>
<proteinExistence type="inferred from homology"/>
<evidence type="ECO:0000313" key="7">
    <source>
        <dbReference type="Proteomes" id="UP000746535"/>
    </source>
</evidence>
<dbReference type="PRINTS" id="PR00039">
    <property type="entry name" value="HTHLYSR"/>
</dbReference>
<dbReference type="SUPFAM" id="SSF53850">
    <property type="entry name" value="Periplasmic binding protein-like II"/>
    <property type="match status" value="1"/>
</dbReference>
<dbReference type="PANTHER" id="PTHR30419:SF8">
    <property type="entry name" value="NITROGEN ASSIMILATION TRANSCRIPTIONAL ACTIVATOR-RELATED"/>
    <property type="match status" value="1"/>
</dbReference>
<evidence type="ECO:0000259" key="5">
    <source>
        <dbReference type="PROSITE" id="PS50931"/>
    </source>
</evidence>
<feature type="domain" description="HTH lysR-type" evidence="5">
    <location>
        <begin position="13"/>
        <end position="70"/>
    </location>
</feature>
<dbReference type="PROSITE" id="PS50931">
    <property type="entry name" value="HTH_LYSR"/>
    <property type="match status" value="1"/>
</dbReference>
<dbReference type="SUPFAM" id="SSF46785">
    <property type="entry name" value="Winged helix' DNA-binding domain"/>
    <property type="match status" value="1"/>
</dbReference>
<organism evidence="6 7">
    <name type="scientific">Pseudomonas quercus</name>
    <dbReference type="NCBI Taxonomy" id="2722792"/>
    <lineage>
        <taxon>Bacteria</taxon>
        <taxon>Pseudomonadati</taxon>
        <taxon>Pseudomonadota</taxon>
        <taxon>Gammaproteobacteria</taxon>
        <taxon>Pseudomonadales</taxon>
        <taxon>Pseudomonadaceae</taxon>
        <taxon>Pseudomonas</taxon>
    </lineage>
</organism>
<dbReference type="PANTHER" id="PTHR30419">
    <property type="entry name" value="HTH-TYPE TRANSCRIPTIONAL REGULATOR YBHD"/>
    <property type="match status" value="1"/>
</dbReference>
<evidence type="ECO:0000256" key="4">
    <source>
        <dbReference type="ARBA" id="ARBA00023163"/>
    </source>
</evidence>